<comment type="caution">
    <text evidence="9">The sequence shown here is derived from an EMBL/GenBank/DDBJ whole genome shotgun (WGS) entry which is preliminary data.</text>
</comment>
<feature type="transmembrane region" description="Helical" evidence="6">
    <location>
        <begin position="32"/>
        <end position="54"/>
    </location>
</feature>
<evidence type="ECO:0000256" key="4">
    <source>
        <dbReference type="ARBA" id="ARBA00022801"/>
    </source>
</evidence>
<sequence>MQFLKRIGLILLWLAAPLAAFAAANKNDPYLLVLRGAGNVALVVASIVVVIALLRTGRWRSTAGKLLVILWCLTPLLMGAAHVRFELRKHDVLTASAAEAQQLGPHFMVGYSSFPEVARLAEQGLIGSVYVTRHNIRGRTVEALRAEIAALQDKRRAAGLPPLVVAADQEGGIVGHLAPPLTKVPALATLAALAPEDQQAKAEEFGRIHGRELAGLGVNLNLAPVLDLKPPPRRNRLDFHTLIGQRAIATDPAVVSSIASAYVRGLEDAGVGATLKHFPGIGRVRDDTHHFSANLDTPVAELEATDWLPFRAVLSHSRSALMVGHVTLTAVDPDRAASHSKRVVQGIIRDKWNYQGVVMTDDLVMGAIYQNDVCKAVVEAINGGVDLLLVAYDGVQFYRVFACALDGLRQGKLDAAMLRASQTRLEGGFAVEQARAVSLTKSRRSAHRPARDGEGRLTSNVHVSSSALPIRPAPAPQAFSRLTSASVPPD</sequence>
<dbReference type="InterPro" id="IPR050226">
    <property type="entry name" value="NagZ_Beta-hexosaminidase"/>
</dbReference>
<comment type="similarity">
    <text evidence="2">Belongs to the glycosyl hydrolase 3 family.</text>
</comment>
<dbReference type="InterPro" id="IPR001764">
    <property type="entry name" value="Glyco_hydro_3_N"/>
</dbReference>
<evidence type="ECO:0000256" key="1">
    <source>
        <dbReference type="ARBA" id="ARBA00001231"/>
    </source>
</evidence>
<feature type="chain" id="PRO_5021861055" description="beta-N-acetylhexosaminidase" evidence="7">
    <location>
        <begin position="23"/>
        <end position="490"/>
    </location>
</feature>
<feature type="transmembrane region" description="Helical" evidence="6">
    <location>
        <begin position="66"/>
        <end position="85"/>
    </location>
</feature>
<reference evidence="9 10" key="1">
    <citation type="journal article" date="2015" name="Stand. Genomic Sci.">
        <title>Genomic Encyclopedia of Bacterial and Archaeal Type Strains, Phase III: the genomes of soil and plant-associated and newly described type strains.</title>
        <authorList>
            <person name="Whitman W.B."/>
            <person name="Woyke T."/>
            <person name="Klenk H.P."/>
            <person name="Zhou Y."/>
            <person name="Lilburn T.G."/>
            <person name="Beck B.J."/>
            <person name="De Vos P."/>
            <person name="Vandamme P."/>
            <person name="Eisen J.A."/>
            <person name="Garrity G."/>
            <person name="Hugenholtz P."/>
            <person name="Kyrpides N.C."/>
        </authorList>
    </citation>
    <scope>NUCLEOTIDE SEQUENCE [LARGE SCALE GENOMIC DNA]</scope>
    <source>
        <strain evidence="9 10">CGMCC 1.10947</strain>
    </source>
</reference>
<dbReference type="PANTHER" id="PTHR30480">
    <property type="entry name" value="BETA-HEXOSAMINIDASE-RELATED"/>
    <property type="match status" value="1"/>
</dbReference>
<dbReference type="OrthoDB" id="9786661at2"/>
<dbReference type="GO" id="GO:0005975">
    <property type="term" value="P:carbohydrate metabolic process"/>
    <property type="evidence" value="ECO:0007669"/>
    <property type="project" value="InterPro"/>
</dbReference>
<evidence type="ECO:0000256" key="6">
    <source>
        <dbReference type="SAM" id="Phobius"/>
    </source>
</evidence>
<comment type="catalytic activity">
    <reaction evidence="1">
        <text>Hydrolysis of terminal non-reducing N-acetyl-D-hexosamine residues in N-acetyl-beta-D-hexosaminides.</text>
        <dbReference type="EC" id="3.2.1.52"/>
    </reaction>
</comment>
<feature type="signal peptide" evidence="7">
    <location>
        <begin position="1"/>
        <end position="22"/>
    </location>
</feature>
<dbReference type="RefSeq" id="WP_145637590.1">
    <property type="nucleotide sequence ID" value="NZ_CP088014.1"/>
</dbReference>
<evidence type="ECO:0000256" key="3">
    <source>
        <dbReference type="ARBA" id="ARBA00012663"/>
    </source>
</evidence>
<dbReference type="InterPro" id="IPR036962">
    <property type="entry name" value="Glyco_hydro_3_N_sf"/>
</dbReference>
<evidence type="ECO:0000259" key="8">
    <source>
        <dbReference type="Pfam" id="PF00933"/>
    </source>
</evidence>
<keyword evidence="7" id="KW-0732">Signal</keyword>
<accession>A0A562L4H0</accession>
<dbReference type="Proteomes" id="UP000317176">
    <property type="component" value="Unassembled WGS sequence"/>
</dbReference>
<evidence type="ECO:0000256" key="7">
    <source>
        <dbReference type="SAM" id="SignalP"/>
    </source>
</evidence>
<dbReference type="GO" id="GO:0004563">
    <property type="term" value="F:beta-N-acetylhexosaminidase activity"/>
    <property type="evidence" value="ECO:0007669"/>
    <property type="project" value="UniProtKB-EC"/>
</dbReference>
<dbReference type="Gene3D" id="3.20.20.300">
    <property type="entry name" value="Glycoside hydrolase, family 3, N-terminal domain"/>
    <property type="match status" value="1"/>
</dbReference>
<dbReference type="EC" id="3.2.1.52" evidence="3"/>
<evidence type="ECO:0000313" key="10">
    <source>
        <dbReference type="Proteomes" id="UP000317176"/>
    </source>
</evidence>
<keyword evidence="10" id="KW-1185">Reference proteome</keyword>
<dbReference type="AlphaFoldDB" id="A0A562L4H0"/>
<gene>
    <name evidence="9" type="ORF">IQ17_04176</name>
</gene>
<feature type="domain" description="Glycoside hydrolase family 3 N-terminal" evidence="8">
    <location>
        <begin position="117"/>
        <end position="425"/>
    </location>
</feature>
<dbReference type="GO" id="GO:0009254">
    <property type="term" value="P:peptidoglycan turnover"/>
    <property type="evidence" value="ECO:0007669"/>
    <property type="project" value="TreeGrafter"/>
</dbReference>
<dbReference type="PANTHER" id="PTHR30480:SF13">
    <property type="entry name" value="BETA-HEXOSAMINIDASE"/>
    <property type="match status" value="1"/>
</dbReference>
<name>A0A562L4H0_9BRAD</name>
<protein>
    <recommendedName>
        <fullName evidence="3">beta-N-acetylhexosaminidase</fullName>
        <ecNumber evidence="3">3.2.1.52</ecNumber>
    </recommendedName>
</protein>
<dbReference type="Pfam" id="PF00933">
    <property type="entry name" value="Glyco_hydro_3"/>
    <property type="match status" value="1"/>
</dbReference>
<organism evidence="9 10">
    <name type="scientific">Bradyrhizobium daqingense</name>
    <dbReference type="NCBI Taxonomy" id="993502"/>
    <lineage>
        <taxon>Bacteria</taxon>
        <taxon>Pseudomonadati</taxon>
        <taxon>Pseudomonadota</taxon>
        <taxon>Alphaproteobacteria</taxon>
        <taxon>Hyphomicrobiales</taxon>
        <taxon>Nitrobacteraceae</taxon>
        <taxon>Bradyrhizobium</taxon>
    </lineage>
</organism>
<keyword evidence="6" id="KW-1133">Transmembrane helix</keyword>
<dbReference type="InterPro" id="IPR017853">
    <property type="entry name" value="GH"/>
</dbReference>
<evidence type="ECO:0000313" key="9">
    <source>
        <dbReference type="EMBL" id="TWI02560.1"/>
    </source>
</evidence>
<keyword evidence="6" id="KW-0812">Transmembrane</keyword>
<proteinExistence type="inferred from homology"/>
<dbReference type="SUPFAM" id="SSF51445">
    <property type="entry name" value="(Trans)glycosidases"/>
    <property type="match status" value="1"/>
</dbReference>
<keyword evidence="4" id="KW-0378">Hydrolase</keyword>
<keyword evidence="5" id="KW-0326">Glycosidase</keyword>
<keyword evidence="6" id="KW-0472">Membrane</keyword>
<dbReference type="EMBL" id="VLKL01000011">
    <property type="protein sequence ID" value="TWI02560.1"/>
    <property type="molecule type" value="Genomic_DNA"/>
</dbReference>
<evidence type="ECO:0000256" key="5">
    <source>
        <dbReference type="ARBA" id="ARBA00023295"/>
    </source>
</evidence>
<evidence type="ECO:0000256" key="2">
    <source>
        <dbReference type="ARBA" id="ARBA00005336"/>
    </source>
</evidence>